<dbReference type="OrthoDB" id="283474at2"/>
<dbReference type="Pfam" id="PF11322">
    <property type="entry name" value="DUF3124"/>
    <property type="match status" value="1"/>
</dbReference>
<dbReference type="InterPro" id="IPR021471">
    <property type="entry name" value="DUF3124"/>
</dbReference>
<evidence type="ECO:0000313" key="2">
    <source>
        <dbReference type="Proteomes" id="UP000261082"/>
    </source>
</evidence>
<sequence length="172" mass="19759">MKYLSILFFLLSLSACEDPMKKQLATVDLTHDWENRKLNTNMPDSLLTKGSTYLPVYSEIYQQNKSFTFNLTTTVSIRNISLKDTIYIYKADYYDTYGTRIMQYLDHPVYVQPMETIEIVVDEEDKGGGTGANFVFDWATKKNKLEPLFEAVMISTAGQQGLSFTTRGVRKK</sequence>
<comment type="caution">
    <text evidence="1">The sequence shown here is derived from an EMBL/GenBank/DDBJ whole genome shotgun (WGS) entry which is preliminary data.</text>
</comment>
<dbReference type="RefSeq" id="WP_117159542.1">
    <property type="nucleotide sequence ID" value="NZ_QVID01000001.1"/>
</dbReference>
<dbReference type="EMBL" id="QVID01000001">
    <property type="protein sequence ID" value="RFN60489.1"/>
    <property type="molecule type" value="Genomic_DNA"/>
</dbReference>
<keyword evidence="2" id="KW-1185">Reference proteome</keyword>
<gene>
    <name evidence="1" type="ORF">DZ858_06535</name>
</gene>
<protein>
    <submittedName>
        <fullName evidence="1">DUF3124 domain-containing protein</fullName>
    </submittedName>
</protein>
<dbReference type="PROSITE" id="PS51257">
    <property type="entry name" value="PROKAR_LIPOPROTEIN"/>
    <property type="match status" value="1"/>
</dbReference>
<proteinExistence type="predicted"/>
<name>A0A3E1QEB4_9FLAO</name>
<evidence type="ECO:0000313" key="1">
    <source>
        <dbReference type="EMBL" id="RFN60489.1"/>
    </source>
</evidence>
<dbReference type="Proteomes" id="UP000261082">
    <property type="component" value="Unassembled WGS sequence"/>
</dbReference>
<reference evidence="1 2" key="1">
    <citation type="journal article" date="2007" name="Int. J. Syst. Evol. Microbiol.">
        <title>Marixanthomonas ophiurae gen. nov., sp. nov., a marine bacterium of the family Flavobacteriaceae isolated from a deep-sea brittle star.</title>
        <authorList>
            <person name="Romanenko L.A."/>
            <person name="Uchino M."/>
            <person name="Frolova G.M."/>
            <person name="Mikhailov V.V."/>
        </authorList>
    </citation>
    <scope>NUCLEOTIDE SEQUENCE [LARGE SCALE GENOMIC DNA]</scope>
    <source>
        <strain evidence="1 2">KMM 3046</strain>
    </source>
</reference>
<dbReference type="AlphaFoldDB" id="A0A3E1QEB4"/>
<accession>A0A3E1QEB4</accession>
<organism evidence="1 2">
    <name type="scientific">Marixanthomonas ophiurae</name>
    <dbReference type="NCBI Taxonomy" id="387659"/>
    <lineage>
        <taxon>Bacteria</taxon>
        <taxon>Pseudomonadati</taxon>
        <taxon>Bacteroidota</taxon>
        <taxon>Flavobacteriia</taxon>
        <taxon>Flavobacteriales</taxon>
        <taxon>Flavobacteriaceae</taxon>
        <taxon>Marixanthomonas</taxon>
    </lineage>
</organism>